<comment type="caution">
    <text evidence="1">The sequence shown here is derived from an EMBL/GenBank/DDBJ whole genome shotgun (WGS) entry which is preliminary data.</text>
</comment>
<dbReference type="Proteomes" id="UP000010504">
    <property type="component" value="Unassembled WGS sequence"/>
</dbReference>
<dbReference type="RefSeq" id="WP_002342512.1">
    <property type="nucleotide sequence ID" value="NZ_KB029912.1"/>
</dbReference>
<reference evidence="1 2" key="1">
    <citation type="submission" date="2012-12" db="EMBL/GenBank/DDBJ databases">
        <title>The Genome Sequence of Enterococcus faecium E2039.</title>
        <authorList>
            <consortium name="The Broad Institute Genome Sequencing Platform"/>
            <consortium name="The Broad Institute Genome Sequencing Center for Infectious Disease"/>
            <person name="Earl A.M."/>
            <person name="Gilmore M.S."/>
            <person name="van Schaik W."/>
            <person name="Lebreton F."/>
            <person name="Willems R.J."/>
            <person name="Walker B."/>
            <person name="Young S.K."/>
            <person name="Zeng Q."/>
            <person name="Gargeya S."/>
            <person name="Fitzgerald M."/>
            <person name="Haas B."/>
            <person name="Abouelleil A."/>
            <person name="Alvarado L."/>
            <person name="Arachchi H.M."/>
            <person name="Berlin A.M."/>
            <person name="Chapman S.B."/>
            <person name="Dewar J."/>
            <person name="Goldberg J."/>
            <person name="Griggs A."/>
            <person name="Gujja S."/>
            <person name="Hansen M."/>
            <person name="Howarth C."/>
            <person name="Imamovic A."/>
            <person name="Larimer J."/>
            <person name="McCowan C."/>
            <person name="Murphy C."/>
            <person name="Neiman D."/>
            <person name="Pearson M."/>
            <person name="Priest M."/>
            <person name="Roberts A."/>
            <person name="Saif S."/>
            <person name="Shea T."/>
            <person name="Sisk P."/>
            <person name="Sykes S."/>
            <person name="Wortman J."/>
            <person name="Nusbaum C."/>
            <person name="Birren B."/>
        </authorList>
    </citation>
    <scope>NUCLEOTIDE SEQUENCE [LARGE SCALE GENOMIC DNA]</scope>
    <source>
        <strain evidence="1 2">E2039</strain>
    </source>
</reference>
<accession>A0A829AIL6</accession>
<evidence type="ECO:0000313" key="2">
    <source>
        <dbReference type="Proteomes" id="UP000010504"/>
    </source>
</evidence>
<proteinExistence type="predicted"/>
<sequence>MFWNRKDEPFIDERDFNYPKVLIKTPHKDIEGCIKEVTFFYLDDHDEKFMVRSEREDYVTGKKTGALFSTSIKEVEANDWYMKIVHDGKTLYETEPNLLEIKLKDTDSVPEVYYKGERLDELPKALVGISYHWKTDGFSSNDRGANDINIEYYSTLNDKYLDKKTIGHKRDM</sequence>
<dbReference type="AlphaFoldDB" id="A0A829AIL6"/>
<evidence type="ECO:0000313" key="1">
    <source>
        <dbReference type="EMBL" id="ELB41855.1"/>
    </source>
</evidence>
<name>A0A829AIL6_ENTFC</name>
<protein>
    <submittedName>
        <fullName evidence="1">Uncharacterized protein</fullName>
    </submittedName>
</protein>
<gene>
    <name evidence="1" type="ORF">OKA_03041</name>
</gene>
<dbReference type="EMBL" id="AHXS01000003">
    <property type="protein sequence ID" value="ELB41855.1"/>
    <property type="molecule type" value="Genomic_DNA"/>
</dbReference>
<organism evidence="1 2">
    <name type="scientific">Enterococcus faecium EnGen0026</name>
    <dbReference type="NCBI Taxonomy" id="1138917"/>
    <lineage>
        <taxon>Bacteria</taxon>
        <taxon>Bacillati</taxon>
        <taxon>Bacillota</taxon>
        <taxon>Bacilli</taxon>
        <taxon>Lactobacillales</taxon>
        <taxon>Enterococcaceae</taxon>
        <taxon>Enterococcus</taxon>
    </lineage>
</organism>